<dbReference type="Pfam" id="PF14279">
    <property type="entry name" value="HNH_5"/>
    <property type="match status" value="1"/>
</dbReference>
<dbReference type="CDD" id="cd00085">
    <property type="entry name" value="HNHc"/>
    <property type="match status" value="1"/>
</dbReference>
<dbReference type="Gene3D" id="1.10.30.50">
    <property type="match status" value="1"/>
</dbReference>
<dbReference type="EMBL" id="SMKR01000046">
    <property type="protein sequence ID" value="TDD26539.1"/>
    <property type="molecule type" value="Genomic_DNA"/>
</dbReference>
<accession>A0A4R4X8A5</accession>
<name>A0A4R4X8A5_9ACTN</name>
<gene>
    <name evidence="2" type="ORF">E1218_13060</name>
</gene>
<evidence type="ECO:0000313" key="2">
    <source>
        <dbReference type="EMBL" id="TDD26539.1"/>
    </source>
</evidence>
<comment type="caution">
    <text evidence="2">The sequence shown here is derived from an EMBL/GenBank/DDBJ whole genome shotgun (WGS) entry which is preliminary data.</text>
</comment>
<feature type="domain" description="HNH endonuclease 5" evidence="1">
    <location>
        <begin position="58"/>
        <end position="95"/>
    </location>
</feature>
<reference evidence="2 3" key="1">
    <citation type="submission" date="2019-02" db="EMBL/GenBank/DDBJ databases">
        <title>Draft genome sequences of novel Actinobacteria.</title>
        <authorList>
            <person name="Sahin N."/>
            <person name="Ay H."/>
            <person name="Saygin H."/>
        </authorList>
    </citation>
    <scope>NUCLEOTIDE SEQUENCE [LARGE SCALE GENOMIC DNA]</scope>
    <source>
        <strain evidence="2 3">16K104</strain>
    </source>
</reference>
<protein>
    <recommendedName>
        <fullName evidence="1">HNH endonuclease 5 domain-containing protein</fullName>
    </recommendedName>
</protein>
<proteinExistence type="predicted"/>
<keyword evidence="3" id="KW-1185">Reference proteome</keyword>
<organism evidence="2 3">
    <name type="scientific">Kribbella turkmenica</name>
    <dbReference type="NCBI Taxonomy" id="2530375"/>
    <lineage>
        <taxon>Bacteria</taxon>
        <taxon>Bacillati</taxon>
        <taxon>Actinomycetota</taxon>
        <taxon>Actinomycetes</taxon>
        <taxon>Propionibacteriales</taxon>
        <taxon>Kribbellaceae</taxon>
        <taxon>Kribbella</taxon>
    </lineage>
</organism>
<dbReference type="OrthoDB" id="4578716at2"/>
<evidence type="ECO:0000313" key="3">
    <source>
        <dbReference type="Proteomes" id="UP000295172"/>
    </source>
</evidence>
<dbReference type="InterPro" id="IPR029471">
    <property type="entry name" value="HNH_5"/>
</dbReference>
<sequence length="97" mass="10675">MPKRPCLICGVLSNDSRCPAHQRRRSTMERSRRAQAVAAHRAQHGNWCPGWQRDAHAADDLTADHVTPVAAGGSESGPLQCLCRSCNSRKRDSIERG</sequence>
<dbReference type="Proteomes" id="UP000295172">
    <property type="component" value="Unassembled WGS sequence"/>
</dbReference>
<dbReference type="AlphaFoldDB" id="A0A4R4X8A5"/>
<dbReference type="InterPro" id="IPR003615">
    <property type="entry name" value="HNH_nuc"/>
</dbReference>
<evidence type="ECO:0000259" key="1">
    <source>
        <dbReference type="Pfam" id="PF14279"/>
    </source>
</evidence>